<evidence type="ECO:0000259" key="3">
    <source>
        <dbReference type="Pfam" id="PF00892"/>
    </source>
</evidence>
<reference evidence="4" key="1">
    <citation type="submission" date="2019-11" db="EMBL/GenBank/DDBJ databases">
        <title>Genomic insights into an expanded diversity of filamentous marine cyanobacteria reveals the extraordinary biosynthetic potential of Moorea and Okeania.</title>
        <authorList>
            <person name="Ferreira Leao T."/>
            <person name="Wang M."/>
            <person name="Moss N."/>
            <person name="Da Silva R."/>
            <person name="Sanders J."/>
            <person name="Nurk S."/>
            <person name="Gurevich A."/>
            <person name="Humphrey G."/>
            <person name="Reher R."/>
            <person name="Zhu Q."/>
            <person name="Belda-Ferre P."/>
            <person name="Glukhov E."/>
            <person name="Rex R."/>
            <person name="Dorrestein P.C."/>
            <person name="Knight R."/>
            <person name="Pevzner P."/>
            <person name="Gerwick W.H."/>
            <person name="Gerwick L."/>
        </authorList>
    </citation>
    <scope>NUCLEOTIDE SEQUENCE</scope>
    <source>
        <strain evidence="4">SIO1C4</strain>
    </source>
</reference>
<dbReference type="InterPro" id="IPR000620">
    <property type="entry name" value="EamA_dom"/>
</dbReference>
<feature type="transmembrane region" description="Helical" evidence="2">
    <location>
        <begin position="80"/>
        <end position="101"/>
    </location>
</feature>
<dbReference type="SUPFAM" id="SSF103481">
    <property type="entry name" value="Multidrug resistance efflux transporter EmrE"/>
    <property type="match status" value="1"/>
</dbReference>
<accession>A0A6B3NFP2</accession>
<feature type="domain" description="EamA" evidence="3">
    <location>
        <begin position="5"/>
        <end position="99"/>
    </location>
</feature>
<keyword evidence="2" id="KW-1133">Transmembrane helix</keyword>
<dbReference type="Pfam" id="PF00892">
    <property type="entry name" value="EamA"/>
    <property type="match status" value="1"/>
</dbReference>
<dbReference type="EMBL" id="JAAHFQ010000167">
    <property type="protein sequence ID" value="NER28068.1"/>
    <property type="molecule type" value="Genomic_DNA"/>
</dbReference>
<dbReference type="InterPro" id="IPR037185">
    <property type="entry name" value="EmrE-like"/>
</dbReference>
<dbReference type="GO" id="GO:0016020">
    <property type="term" value="C:membrane"/>
    <property type="evidence" value="ECO:0007669"/>
    <property type="project" value="InterPro"/>
</dbReference>
<name>A0A6B3NFP2_9CYAN</name>
<evidence type="ECO:0000256" key="2">
    <source>
        <dbReference type="SAM" id="Phobius"/>
    </source>
</evidence>
<feature type="transmembrane region" description="Helical" evidence="2">
    <location>
        <begin position="52"/>
        <end position="74"/>
    </location>
</feature>
<organism evidence="4">
    <name type="scientific">Symploca sp. SIO1C4</name>
    <dbReference type="NCBI Taxonomy" id="2607765"/>
    <lineage>
        <taxon>Bacteria</taxon>
        <taxon>Bacillati</taxon>
        <taxon>Cyanobacteriota</taxon>
        <taxon>Cyanophyceae</taxon>
        <taxon>Coleofasciculales</taxon>
        <taxon>Coleofasciculaceae</taxon>
        <taxon>Symploca</taxon>
    </lineage>
</organism>
<keyword evidence="2" id="KW-0812">Transmembrane</keyword>
<dbReference type="AlphaFoldDB" id="A0A6B3NFP2"/>
<gene>
    <name evidence="4" type="ORF">F6J89_10650</name>
</gene>
<proteinExistence type="inferred from homology"/>
<feature type="transmembrane region" description="Helical" evidence="2">
    <location>
        <begin position="28"/>
        <end position="45"/>
    </location>
</feature>
<keyword evidence="2" id="KW-0472">Membrane</keyword>
<protein>
    <submittedName>
        <fullName evidence="4">EamA family transporter</fullName>
    </submittedName>
</protein>
<evidence type="ECO:0000313" key="4">
    <source>
        <dbReference type="EMBL" id="NER28068.1"/>
    </source>
</evidence>
<comment type="caution">
    <text evidence="4">The sequence shown here is derived from an EMBL/GenBank/DDBJ whole genome shotgun (WGS) entry which is preliminary data.</text>
</comment>
<sequence length="102" mass="10886">MLMLLLLAILLRWNISLGVKGLFSGRALGAVCFAAFFGTYLAIWLQQTALKFTAAGIAQTLMTTSPLFVLPIVAFMGEVVTTRAILGVLVAITGVALLVSWQ</sequence>
<evidence type="ECO:0000256" key="1">
    <source>
        <dbReference type="ARBA" id="ARBA00007362"/>
    </source>
</evidence>
<comment type="similarity">
    <text evidence="1">Belongs to the EamA transporter family.</text>
</comment>